<evidence type="ECO:0000256" key="5">
    <source>
        <dbReference type="ARBA" id="ARBA00022692"/>
    </source>
</evidence>
<evidence type="ECO:0000256" key="1">
    <source>
        <dbReference type="ARBA" id="ARBA00004651"/>
    </source>
</evidence>
<evidence type="ECO:0000256" key="8">
    <source>
        <dbReference type="RuleBase" id="RU363041"/>
    </source>
</evidence>
<keyword evidence="4 8" id="KW-1003">Cell membrane</keyword>
<evidence type="ECO:0000256" key="7">
    <source>
        <dbReference type="ARBA" id="ARBA00023136"/>
    </source>
</evidence>
<feature type="transmembrane region" description="Helical" evidence="8">
    <location>
        <begin position="140"/>
        <end position="158"/>
    </location>
</feature>
<feature type="transmembrane region" description="Helical" evidence="8">
    <location>
        <begin position="31"/>
        <end position="63"/>
    </location>
</feature>
<evidence type="ECO:0000313" key="10">
    <source>
        <dbReference type="Proteomes" id="UP000271554"/>
    </source>
</evidence>
<dbReference type="EMBL" id="CP032698">
    <property type="protein sequence ID" value="AYG78436.1"/>
    <property type="molecule type" value="Genomic_DNA"/>
</dbReference>
<evidence type="ECO:0000313" key="9">
    <source>
        <dbReference type="EMBL" id="AYG78436.1"/>
    </source>
</evidence>
<reference evidence="9 10" key="1">
    <citation type="submission" date="2018-10" db="EMBL/GenBank/DDBJ databases">
        <title>Relationship between Morphology and Antimicrobial Activity in Streptomyces.</title>
        <authorList>
            <person name="Kang H.J."/>
            <person name="Kim S.B."/>
        </authorList>
    </citation>
    <scope>NUCLEOTIDE SEQUENCE [LARGE SCALE GENOMIC DNA]</scope>
    <source>
        <strain evidence="9 10">BH38</strain>
    </source>
</reference>
<dbReference type="PANTHER" id="PTHR30269">
    <property type="entry name" value="TRANSMEMBRANE PROTEIN YFCA"/>
    <property type="match status" value="1"/>
</dbReference>
<feature type="transmembrane region" description="Helical" evidence="8">
    <location>
        <begin position="101"/>
        <end position="119"/>
    </location>
</feature>
<keyword evidence="5 8" id="KW-0812">Transmembrane</keyword>
<dbReference type="Proteomes" id="UP000271554">
    <property type="component" value="Chromosome"/>
</dbReference>
<gene>
    <name evidence="9" type="ORF">DWB77_00543</name>
</gene>
<evidence type="ECO:0000256" key="6">
    <source>
        <dbReference type="ARBA" id="ARBA00022989"/>
    </source>
</evidence>
<dbReference type="AlphaFoldDB" id="A0A387H422"/>
<comment type="similarity">
    <text evidence="2 8">Belongs to the 4-toluene sulfonate uptake permease (TSUP) (TC 2.A.102) family.</text>
</comment>
<accession>A0A387H422</accession>
<dbReference type="GO" id="GO:0005886">
    <property type="term" value="C:plasma membrane"/>
    <property type="evidence" value="ECO:0007669"/>
    <property type="project" value="UniProtKB-SubCell"/>
</dbReference>
<name>A0A387H422_9ACTN</name>
<proteinExistence type="inferred from homology"/>
<evidence type="ECO:0000256" key="4">
    <source>
        <dbReference type="ARBA" id="ARBA00022475"/>
    </source>
</evidence>
<evidence type="ECO:0000256" key="3">
    <source>
        <dbReference type="ARBA" id="ARBA00022448"/>
    </source>
</evidence>
<comment type="subcellular location">
    <subcellularLocation>
        <location evidence="1 8">Cell membrane</location>
        <topology evidence="1 8">Multi-pass membrane protein</topology>
    </subcellularLocation>
</comment>
<feature type="transmembrane region" description="Helical" evidence="8">
    <location>
        <begin position="196"/>
        <end position="224"/>
    </location>
</feature>
<keyword evidence="6 8" id="KW-1133">Transmembrane helix</keyword>
<dbReference type="InterPro" id="IPR002781">
    <property type="entry name" value="TM_pro_TauE-like"/>
</dbReference>
<feature type="transmembrane region" description="Helical" evidence="8">
    <location>
        <begin position="236"/>
        <end position="255"/>
    </location>
</feature>
<keyword evidence="7 8" id="KW-0472">Membrane</keyword>
<protein>
    <recommendedName>
        <fullName evidence="8">Probable membrane transporter protein</fullName>
    </recommendedName>
</protein>
<dbReference type="KEGG" id="shun:DWB77_00543"/>
<sequence length="259" mass="26227">MDWQTVCALLAVAAAAGWIDAVVGGGGLLQLPALLIGGASLPVASVLGTNKLAATLGTLAAALTYQRRHPADLRAVATGGAAAVTASAGGALVATWISSDFLRPFVLIALIGVAVFVLLRPQFGRSEPAEAAVTAPARRRAARLVLVAGGAIGFYDGLVGPGTGTFLIITFTTLLSLEFIKALATVKMINVGTNLGALLVFALQGHVLWALGLAMAVFNVAGALVGARMTLARGSGFVRVVLLAVVAVMVVRLGYAQFA</sequence>
<keyword evidence="10" id="KW-1185">Reference proteome</keyword>
<keyword evidence="3" id="KW-0813">Transport</keyword>
<feature type="transmembrane region" description="Helical" evidence="8">
    <location>
        <begin position="75"/>
        <end position="95"/>
    </location>
</feature>
<evidence type="ECO:0000256" key="2">
    <source>
        <dbReference type="ARBA" id="ARBA00009142"/>
    </source>
</evidence>
<dbReference type="OrthoDB" id="554695at2"/>
<organism evidence="9 10">
    <name type="scientific">Streptomyces hundungensis</name>
    <dbReference type="NCBI Taxonomy" id="1077946"/>
    <lineage>
        <taxon>Bacteria</taxon>
        <taxon>Bacillati</taxon>
        <taxon>Actinomycetota</taxon>
        <taxon>Actinomycetes</taxon>
        <taxon>Kitasatosporales</taxon>
        <taxon>Streptomycetaceae</taxon>
        <taxon>Streptomyces</taxon>
    </lineage>
</organism>
<dbReference type="PANTHER" id="PTHR30269:SF0">
    <property type="entry name" value="MEMBRANE TRANSPORTER PROTEIN YFCA-RELATED"/>
    <property type="match status" value="1"/>
</dbReference>
<dbReference type="RefSeq" id="WP_120719697.1">
    <property type="nucleotide sequence ID" value="NZ_CP032698.1"/>
</dbReference>
<dbReference type="InterPro" id="IPR052017">
    <property type="entry name" value="TSUP"/>
</dbReference>
<dbReference type="Pfam" id="PF01925">
    <property type="entry name" value="TauE"/>
    <property type="match status" value="1"/>
</dbReference>